<evidence type="ECO:0000256" key="3">
    <source>
        <dbReference type="ARBA" id="ARBA00022679"/>
    </source>
</evidence>
<name>A0A099EYP4_9RHOB</name>
<feature type="domain" description="Aminotransferase class I/classII large" evidence="4">
    <location>
        <begin position="56"/>
        <end position="388"/>
    </location>
</feature>
<keyword evidence="7" id="KW-1185">Reference proteome</keyword>
<proteinExistence type="predicted"/>
<dbReference type="Pfam" id="PF00155">
    <property type="entry name" value="Aminotran_1_2"/>
    <property type="match status" value="1"/>
</dbReference>
<dbReference type="PANTHER" id="PTHR42832:SF3">
    <property type="entry name" value="L-GLUTAMINE--4-(METHYLSULFANYL)-2-OXOBUTANOATE AMINOTRANSFERASE"/>
    <property type="match status" value="1"/>
</dbReference>
<dbReference type="InterPro" id="IPR050881">
    <property type="entry name" value="LL-DAP_aminotransferase"/>
</dbReference>
<dbReference type="RefSeq" id="WP_036742519.1">
    <property type="nucleotide sequence ID" value="NZ_FOJO01000022.1"/>
</dbReference>
<protein>
    <submittedName>
        <fullName evidence="5">Aspartate aminotransferase</fullName>
    </submittedName>
    <submittedName>
        <fullName evidence="6">Aspartate/methionine/tyrosine aminotransferase</fullName>
    </submittedName>
</protein>
<evidence type="ECO:0000256" key="2">
    <source>
        <dbReference type="ARBA" id="ARBA00022576"/>
    </source>
</evidence>
<evidence type="ECO:0000259" key="4">
    <source>
        <dbReference type="Pfam" id="PF00155"/>
    </source>
</evidence>
<dbReference type="Proteomes" id="UP000182312">
    <property type="component" value="Unassembled WGS sequence"/>
</dbReference>
<dbReference type="InterPro" id="IPR015421">
    <property type="entry name" value="PyrdxlP-dep_Trfase_major"/>
</dbReference>
<dbReference type="EMBL" id="FOJO01000022">
    <property type="protein sequence ID" value="SFA58854.1"/>
    <property type="molecule type" value="Genomic_DNA"/>
</dbReference>
<evidence type="ECO:0000313" key="5">
    <source>
        <dbReference type="EMBL" id="KGJ03359.1"/>
    </source>
</evidence>
<dbReference type="CDD" id="cd00609">
    <property type="entry name" value="AAT_like"/>
    <property type="match status" value="1"/>
</dbReference>
<keyword evidence="3 5" id="KW-0808">Transferase</keyword>
<keyword evidence="2 5" id="KW-0032">Aminotransferase</keyword>
<dbReference type="EMBL" id="JRKN01000022">
    <property type="protein sequence ID" value="KGJ03359.1"/>
    <property type="molecule type" value="Genomic_DNA"/>
</dbReference>
<dbReference type="InterPro" id="IPR004839">
    <property type="entry name" value="Aminotransferase_I/II_large"/>
</dbReference>
<evidence type="ECO:0000256" key="1">
    <source>
        <dbReference type="ARBA" id="ARBA00001933"/>
    </source>
</evidence>
<evidence type="ECO:0000313" key="7">
    <source>
        <dbReference type="Proteomes" id="UP000029846"/>
    </source>
</evidence>
<dbReference type="Proteomes" id="UP000029846">
    <property type="component" value="Unassembled WGS sequence"/>
</dbReference>
<dbReference type="PANTHER" id="PTHR42832">
    <property type="entry name" value="AMINO ACID AMINOTRANSFERASE"/>
    <property type="match status" value="1"/>
</dbReference>
<dbReference type="GO" id="GO:0008483">
    <property type="term" value="F:transaminase activity"/>
    <property type="evidence" value="ECO:0007669"/>
    <property type="project" value="UniProtKB-KW"/>
</dbReference>
<dbReference type="STRING" id="376733.SAMN04487972_12226"/>
<accession>A0A099EYP4</accession>
<reference evidence="5 7" key="2">
    <citation type="submission" date="2014-10" db="EMBL/GenBank/DDBJ databases">
        <title>Paracoccus sanguinis sp. nov., isolated from clinical specimens of New York State patients.</title>
        <authorList>
            <person name="Mingle L.A."/>
            <person name="Cole J.A."/>
            <person name="Lapierre P."/>
            <person name="Musser K.A."/>
        </authorList>
    </citation>
    <scope>NUCLEOTIDE SEQUENCE [LARGE SCALE GENOMIC DNA]</scope>
    <source>
        <strain evidence="5 7">JCM 14014</strain>
    </source>
</reference>
<gene>
    <name evidence="5" type="ORF">IT41_14430</name>
    <name evidence="6" type="ORF">SAMN04487972_12226</name>
</gene>
<dbReference type="OrthoDB" id="9813612at2"/>
<evidence type="ECO:0000313" key="6">
    <source>
        <dbReference type="EMBL" id="SFA58854.1"/>
    </source>
</evidence>
<dbReference type="eggNOG" id="COG0436">
    <property type="taxonomic scope" value="Bacteria"/>
</dbReference>
<dbReference type="Gene3D" id="3.90.1150.10">
    <property type="entry name" value="Aspartate Aminotransferase, domain 1"/>
    <property type="match status" value="1"/>
</dbReference>
<comment type="cofactor">
    <cofactor evidence="1">
        <name>pyridoxal 5'-phosphate</name>
        <dbReference type="ChEBI" id="CHEBI:597326"/>
    </cofactor>
</comment>
<reference evidence="6 8" key="3">
    <citation type="submission" date="2016-10" db="EMBL/GenBank/DDBJ databases">
        <authorList>
            <person name="de Groot N.N."/>
        </authorList>
    </citation>
    <scope>NUCLEOTIDE SEQUENCE [LARGE SCALE GENOMIC DNA]</scope>
    <source>
        <strain evidence="6 8">CGMCC 1.6117</strain>
    </source>
</reference>
<dbReference type="GO" id="GO:0030170">
    <property type="term" value="F:pyridoxal phosphate binding"/>
    <property type="evidence" value="ECO:0007669"/>
    <property type="project" value="InterPro"/>
</dbReference>
<dbReference type="SUPFAM" id="SSF53383">
    <property type="entry name" value="PLP-dependent transferases"/>
    <property type="match status" value="1"/>
</dbReference>
<dbReference type="InterPro" id="IPR015422">
    <property type="entry name" value="PyrdxlP-dep_Trfase_small"/>
</dbReference>
<reference evidence="5 7" key="1">
    <citation type="submission" date="2014-09" db="EMBL/GenBank/DDBJ databases">
        <authorList>
            <person name="McGinnis J.M."/>
            <person name="Wolfgang W.J."/>
        </authorList>
    </citation>
    <scope>NUCLEOTIDE SEQUENCE [LARGE SCALE GENOMIC DNA]</scope>
    <source>
        <strain evidence="5 7">JCM 14014</strain>
    </source>
</reference>
<dbReference type="AlphaFoldDB" id="A0A099EYP4"/>
<evidence type="ECO:0000313" key="8">
    <source>
        <dbReference type="Proteomes" id="UP000182312"/>
    </source>
</evidence>
<dbReference type="Gene3D" id="3.40.640.10">
    <property type="entry name" value="Type I PLP-dependent aspartate aminotransferase-like (Major domain)"/>
    <property type="match status" value="1"/>
</dbReference>
<dbReference type="InterPro" id="IPR015424">
    <property type="entry name" value="PyrdxlP-dep_Trfase"/>
</dbReference>
<organism evidence="5 7">
    <name type="scientific">Paracoccus halophilus</name>
    <dbReference type="NCBI Taxonomy" id="376733"/>
    <lineage>
        <taxon>Bacteria</taxon>
        <taxon>Pseudomonadati</taxon>
        <taxon>Pseudomonadota</taxon>
        <taxon>Alphaproteobacteria</taxon>
        <taxon>Rhodobacterales</taxon>
        <taxon>Paracoccaceae</taxon>
        <taxon>Paracoccus</taxon>
    </lineage>
</organism>
<sequence length="397" mass="42705">MASTERFSNLPDYAFPRLRKLLAGLEPGDTPMVMTIGEPRHALPDFTGPILAAHVAEFGKYPSNEGTPELLQAISDWIARRHRILVAPDRIVTLNGTREGLFNAALALCPNDKNGRQPAILIPNPFYQVYAVAAAAIGAEPVFVNATPETGHMPRYADLDPALLDRAAIAYLCSPANPQGAIAGEDYLEELIALAERHDFLILSDECYSEIWRAAPPPGALAVATRMGLADRVVMFNSLSKRSNLPGLRSGFAAGGPGRIAHMRRLRSYAGAPLPLPAQRVSAAAWADEAHVEASRALYQQKYAIADRVLGNVPGYAPVAGGFFLWLPIPAEIGDSEDAAKKLWAEAGIQVLPGTYLSRDTAQGNPGRHFIRVALVASADETEAALNRLKNCLYQGG</sequence>